<evidence type="ECO:0000259" key="3">
    <source>
        <dbReference type="Pfam" id="PF00149"/>
    </source>
</evidence>
<dbReference type="PANTHER" id="PTHR10340:SF57">
    <property type="entry name" value="METALLOPHOS DOMAIN-CONTAINING PROTEIN"/>
    <property type="match status" value="1"/>
</dbReference>
<evidence type="ECO:0000256" key="2">
    <source>
        <dbReference type="ARBA" id="ARBA00023180"/>
    </source>
</evidence>
<keyword evidence="5" id="KW-1185">Reference proteome</keyword>
<comment type="caution">
    <text evidence="4">The sequence shown here is derived from an EMBL/GenBank/DDBJ whole genome shotgun (WGS) entry which is preliminary data.</text>
</comment>
<name>A0A433TGW1_ELYCH</name>
<dbReference type="Proteomes" id="UP000271974">
    <property type="component" value="Unassembled WGS sequence"/>
</dbReference>
<evidence type="ECO:0000313" key="4">
    <source>
        <dbReference type="EMBL" id="RUS80810.1"/>
    </source>
</evidence>
<dbReference type="GO" id="GO:0005615">
    <property type="term" value="C:extracellular space"/>
    <property type="evidence" value="ECO:0007669"/>
    <property type="project" value="TreeGrafter"/>
</dbReference>
<protein>
    <recommendedName>
        <fullName evidence="3">Calcineurin-like phosphoesterase domain-containing protein</fullName>
    </recommendedName>
</protein>
<reference evidence="4 5" key="1">
    <citation type="submission" date="2019-01" db="EMBL/GenBank/DDBJ databases">
        <title>A draft genome assembly of the solar-powered sea slug Elysia chlorotica.</title>
        <authorList>
            <person name="Cai H."/>
            <person name="Li Q."/>
            <person name="Fang X."/>
            <person name="Li J."/>
            <person name="Curtis N.E."/>
            <person name="Altenburger A."/>
            <person name="Shibata T."/>
            <person name="Feng M."/>
            <person name="Maeda T."/>
            <person name="Schwartz J.A."/>
            <person name="Shigenobu S."/>
            <person name="Lundholm N."/>
            <person name="Nishiyama T."/>
            <person name="Yang H."/>
            <person name="Hasebe M."/>
            <person name="Li S."/>
            <person name="Pierce S.K."/>
            <person name="Wang J."/>
        </authorList>
    </citation>
    <scope>NUCLEOTIDE SEQUENCE [LARGE SCALE GENOMIC DNA]</scope>
    <source>
        <strain evidence="4">EC2010</strain>
        <tissue evidence="4">Whole organism of an adult</tissue>
    </source>
</reference>
<dbReference type="Pfam" id="PF00149">
    <property type="entry name" value="Metallophos"/>
    <property type="match status" value="1"/>
</dbReference>
<dbReference type="OrthoDB" id="348678at2759"/>
<feature type="domain" description="Calcineurin-like phosphoesterase" evidence="3">
    <location>
        <begin position="29"/>
        <end position="195"/>
    </location>
</feature>
<proteinExistence type="predicted"/>
<accession>A0A433TGW1</accession>
<dbReference type="SUPFAM" id="SSF56300">
    <property type="entry name" value="Metallo-dependent phosphatases"/>
    <property type="match status" value="1"/>
</dbReference>
<dbReference type="Gene3D" id="3.60.21.10">
    <property type="match status" value="1"/>
</dbReference>
<dbReference type="STRING" id="188477.A0A433TGW1"/>
<dbReference type="EMBL" id="RQTK01000372">
    <property type="protein sequence ID" value="RUS80810.1"/>
    <property type="molecule type" value="Genomic_DNA"/>
</dbReference>
<dbReference type="GO" id="GO:0008081">
    <property type="term" value="F:phosphoric diester hydrolase activity"/>
    <property type="evidence" value="ECO:0007669"/>
    <property type="project" value="TreeGrafter"/>
</dbReference>
<evidence type="ECO:0000313" key="5">
    <source>
        <dbReference type="Proteomes" id="UP000271974"/>
    </source>
</evidence>
<feature type="non-terminal residue" evidence="4">
    <location>
        <position position="1"/>
    </location>
</feature>
<dbReference type="InterPro" id="IPR004843">
    <property type="entry name" value="Calcineurin-like_PHP"/>
</dbReference>
<dbReference type="PANTHER" id="PTHR10340">
    <property type="entry name" value="SPHINGOMYELIN PHOSPHODIESTERASE"/>
    <property type="match status" value="1"/>
</dbReference>
<evidence type="ECO:0000256" key="1">
    <source>
        <dbReference type="ARBA" id="ARBA00022801"/>
    </source>
</evidence>
<keyword evidence="2" id="KW-0325">Glycoprotein</keyword>
<dbReference type="InterPro" id="IPR029052">
    <property type="entry name" value="Metallo-depent_PP-like"/>
</dbReference>
<sequence>YVCLLSESDTVAHIKDPYTSLPENLKIIKNVTDLLEESLPGIPVYASLGNHDFYPSDQAEGNESEIYREVGGMWEDWISSQGQVDRFEKGGFYAKTLDAAPKVRVLALNTNLYFTSNDKTAEMADPGGQFAWLEQQLKDARSNGHKVIITGHVPPAPLTRGLVNWFYAAHKTRLVNILLDYSDVIAATHFGHDHQDGFKIIQNSVGIH</sequence>
<dbReference type="AlphaFoldDB" id="A0A433TGW1"/>
<keyword evidence="1" id="KW-0378">Hydrolase</keyword>
<gene>
    <name evidence="4" type="ORF">EGW08_011431</name>
</gene>
<organism evidence="4 5">
    <name type="scientific">Elysia chlorotica</name>
    <name type="common">Eastern emerald elysia</name>
    <name type="synonym">Sea slug</name>
    <dbReference type="NCBI Taxonomy" id="188477"/>
    <lineage>
        <taxon>Eukaryota</taxon>
        <taxon>Metazoa</taxon>
        <taxon>Spiralia</taxon>
        <taxon>Lophotrochozoa</taxon>
        <taxon>Mollusca</taxon>
        <taxon>Gastropoda</taxon>
        <taxon>Heterobranchia</taxon>
        <taxon>Euthyneura</taxon>
        <taxon>Panpulmonata</taxon>
        <taxon>Sacoglossa</taxon>
        <taxon>Placobranchoidea</taxon>
        <taxon>Plakobranchidae</taxon>
        <taxon>Elysia</taxon>
    </lineage>
</organism>